<dbReference type="Proteomes" id="UP001224775">
    <property type="component" value="Unassembled WGS sequence"/>
</dbReference>
<dbReference type="EMBL" id="JATAAI010000053">
    <property type="protein sequence ID" value="KAK1733150.1"/>
    <property type="molecule type" value="Genomic_DNA"/>
</dbReference>
<proteinExistence type="predicted"/>
<gene>
    <name evidence="2" type="ORF">QTG54_016127</name>
</gene>
<name>A0AAD8XTJ7_9STRA</name>
<evidence type="ECO:0000313" key="3">
    <source>
        <dbReference type="Proteomes" id="UP001224775"/>
    </source>
</evidence>
<reference evidence="2" key="1">
    <citation type="submission" date="2023-06" db="EMBL/GenBank/DDBJ databases">
        <title>Survivors Of The Sea: Transcriptome response of Skeletonema marinoi to long-term dormancy.</title>
        <authorList>
            <person name="Pinder M.I.M."/>
            <person name="Kourtchenko O."/>
            <person name="Robertson E.K."/>
            <person name="Larsson T."/>
            <person name="Maumus F."/>
            <person name="Osuna-Cruz C.M."/>
            <person name="Vancaester E."/>
            <person name="Stenow R."/>
            <person name="Vandepoele K."/>
            <person name="Ploug H."/>
            <person name="Bruchert V."/>
            <person name="Godhe A."/>
            <person name="Topel M."/>
        </authorList>
    </citation>
    <scope>NUCLEOTIDE SEQUENCE</scope>
    <source>
        <strain evidence="2">R05AC</strain>
    </source>
</reference>
<sequence length="320" mass="37046">MSSPRKVSLLADADYIKRIYSDDKSFQPCTTCSFTTNFEHEEHDEHNDNQQQQQHFITIKATERQKLQNIINRRISKFYNLFDPMIDFLLINRYALLNKQRNHHVETIPTDHIIVMHLADLLPNSSNAANAAIPPQLRIDKLEPRAVADLNDAERSMLQHDLSWQRKPQEVRIAHLVSYKLLSSVGGEGHHDRHHVWTTVRTNSYDFNPLIVGRAGQRALMERLIAFSQGINEIARGDRPDIYDMIKRQMKEARRRRSRDEVSGVVSSLGGSTCCVEESSSCGENDLDKENNNMCFMSKTRRRRSDDGNELTAKTCWRER</sequence>
<comment type="caution">
    <text evidence="2">The sequence shown here is derived from an EMBL/GenBank/DDBJ whole genome shotgun (WGS) entry which is preliminary data.</text>
</comment>
<organism evidence="2 3">
    <name type="scientific">Skeletonema marinoi</name>
    <dbReference type="NCBI Taxonomy" id="267567"/>
    <lineage>
        <taxon>Eukaryota</taxon>
        <taxon>Sar</taxon>
        <taxon>Stramenopiles</taxon>
        <taxon>Ochrophyta</taxon>
        <taxon>Bacillariophyta</taxon>
        <taxon>Coscinodiscophyceae</taxon>
        <taxon>Thalassiosirophycidae</taxon>
        <taxon>Thalassiosirales</taxon>
        <taxon>Skeletonemataceae</taxon>
        <taxon>Skeletonema</taxon>
        <taxon>Skeletonema marinoi-dohrnii complex</taxon>
    </lineage>
</organism>
<keyword evidence="3" id="KW-1185">Reference proteome</keyword>
<dbReference type="AlphaFoldDB" id="A0AAD8XTJ7"/>
<protein>
    <submittedName>
        <fullName evidence="2">Uncharacterized protein</fullName>
    </submittedName>
</protein>
<feature type="region of interest" description="Disordered" evidence="1">
    <location>
        <begin position="301"/>
        <end position="320"/>
    </location>
</feature>
<evidence type="ECO:0000256" key="1">
    <source>
        <dbReference type="SAM" id="MobiDB-lite"/>
    </source>
</evidence>
<evidence type="ECO:0000313" key="2">
    <source>
        <dbReference type="EMBL" id="KAK1733150.1"/>
    </source>
</evidence>
<accession>A0AAD8XTJ7</accession>